<dbReference type="STRING" id="550983.A4R26_06350"/>
<comment type="caution">
    <text evidence="1">The sequence shown here is derived from an EMBL/GenBank/DDBJ whole genome shotgun (WGS) entry which is preliminary data.</text>
</comment>
<protein>
    <submittedName>
        <fullName evidence="1">Uncharacterized protein</fullName>
    </submittedName>
</protein>
<name>A0A1V9F5A7_9BACT</name>
<dbReference type="EMBL" id="LWBP01000210">
    <property type="protein sequence ID" value="OQP53590.1"/>
    <property type="molecule type" value="Genomic_DNA"/>
</dbReference>
<dbReference type="Proteomes" id="UP000192276">
    <property type="component" value="Unassembled WGS sequence"/>
</dbReference>
<organism evidence="1 2">
    <name type="scientific">Niastella populi</name>
    <dbReference type="NCBI Taxonomy" id="550983"/>
    <lineage>
        <taxon>Bacteria</taxon>
        <taxon>Pseudomonadati</taxon>
        <taxon>Bacteroidota</taxon>
        <taxon>Chitinophagia</taxon>
        <taxon>Chitinophagales</taxon>
        <taxon>Chitinophagaceae</taxon>
        <taxon>Niastella</taxon>
    </lineage>
</organism>
<evidence type="ECO:0000313" key="1">
    <source>
        <dbReference type="EMBL" id="OQP53590.1"/>
    </source>
</evidence>
<evidence type="ECO:0000313" key="2">
    <source>
        <dbReference type="Proteomes" id="UP000192276"/>
    </source>
</evidence>
<reference evidence="2" key="1">
    <citation type="submission" date="2016-04" db="EMBL/GenBank/DDBJ databases">
        <authorList>
            <person name="Chen L."/>
            <person name="Zhuang W."/>
            <person name="Wang G."/>
        </authorList>
    </citation>
    <scope>NUCLEOTIDE SEQUENCE [LARGE SCALE GENOMIC DNA]</scope>
    <source>
        <strain evidence="2">208</strain>
    </source>
</reference>
<accession>A0A1V9F5A7</accession>
<sequence length="89" mass="9665">MSARLAVRGTSELNLFFICGGRIGAMAGPMWNPAFLPVLKKTWPDAGQLPASFIVDQMGGYGNKTVGLAGIIHNFNPISGIWQLWSWDT</sequence>
<proteinExistence type="predicted"/>
<gene>
    <name evidence="1" type="ORF">A4R26_06350</name>
</gene>
<keyword evidence="2" id="KW-1185">Reference proteome</keyword>
<dbReference type="AlphaFoldDB" id="A0A1V9F5A7"/>